<feature type="transmembrane region" description="Helical" evidence="8">
    <location>
        <begin position="97"/>
        <end position="118"/>
    </location>
</feature>
<feature type="transmembrane region" description="Helical" evidence="8">
    <location>
        <begin position="125"/>
        <end position="149"/>
    </location>
</feature>
<dbReference type="PROSITE" id="PS50850">
    <property type="entry name" value="MFS"/>
    <property type="match status" value="1"/>
</dbReference>
<dbReference type="InterPro" id="IPR044770">
    <property type="entry name" value="MFS_spinster-like"/>
</dbReference>
<dbReference type="GO" id="GO:0016020">
    <property type="term" value="C:membrane"/>
    <property type="evidence" value="ECO:0007669"/>
    <property type="project" value="UniProtKB-SubCell"/>
</dbReference>
<feature type="transmembrane region" description="Helical" evidence="8">
    <location>
        <begin position="616"/>
        <end position="635"/>
    </location>
</feature>
<sequence>MALSNQKYKVHEMVTYDPEAATHHDPHDEAVGQVEFQSEEGGGVGDLEARQEYRLRLNALRTLVSLTFILNYDHGAVPAVIDDIASEFTGLSFKEQALIGSLVYAGLIMGTLPSGLIFQQIPGKGVLLVASACLAIALLLFALSGNLYASFHPSGDLTGMAMSGSLWTMYVTRTLTGLAQALPVVYVPVWIDEFAPPEKVTRWMSYSQLAAVLGQVIGYFLSGVISKYNIRLGSLAAWKTTFILQAFCIFPVTVNLFSLPDRLINCLHSSSASSPNGEGVAEGTGEQVEGHAQSSVVVTRERRRSGSFSGEGGGGLLTMTVRGGHGNGEAPSAAAAAVAAAQRESLVESAGSVDPRALYPHGHGHGGPDREREGRYAAAYPSFHSTAAPSVREPRELETAGPLGGEDDELDEGLHRDNGSEAERESVGGRSAASFVVPAQGENPMVRASLIVGGEGGCHNPHRFEDNGTAHAVPRPSLPRVSALPLSLQSQGGRVTTGTVHRGRLDSLSARGNPDQPLCPFLLDTGRQILYLCKSGLYILITLGMSCLYFVVTGIQFWVTKYLTLVLNVDKLMVVSLFTFVSITAPTAGVFLGGIACDRLGGYRGRRRTTALKMSAVFAGSAASCAILAAFASSLPFFVLFLWLCLFNGAALAPVSLGVVIAAVPSQMRSLSSAFSQLLYNLLGYCAAPLVAAAVMDGFRGDTPVSSGDSTEHDPREVLAVKWGFRLVLFWSLLGLGFFAIAYVSNLKARRRARTVSREGGGTTASIPMDAVVDAVRVDEETGGQLGETGKKWQWRGPEREGRPTGRGGGWTPGIVGSPTLETGSMDGSPAGSASSSTGRTPKETEGQGDRGQTSSEGAPPSYGVAVETEGAEGDSSDEEEEGEPVSVEEVEYEIARTHLLSG</sequence>
<dbReference type="Pfam" id="PF07690">
    <property type="entry name" value="MFS_1"/>
    <property type="match status" value="1"/>
</dbReference>
<dbReference type="InterPro" id="IPR020846">
    <property type="entry name" value="MFS_dom"/>
</dbReference>
<feature type="domain" description="Major facilitator superfamily (MFS) profile" evidence="9">
    <location>
        <begin position="59"/>
        <end position="752"/>
    </location>
</feature>
<dbReference type="InterPro" id="IPR011701">
    <property type="entry name" value="MFS"/>
</dbReference>
<evidence type="ECO:0000313" key="10">
    <source>
        <dbReference type="EMBL" id="CEM41397.1"/>
    </source>
</evidence>
<dbReference type="SUPFAM" id="SSF103473">
    <property type="entry name" value="MFS general substrate transporter"/>
    <property type="match status" value="1"/>
</dbReference>
<keyword evidence="5 8" id="KW-0472">Membrane</keyword>
<evidence type="ECO:0000256" key="7">
    <source>
        <dbReference type="SAM" id="MobiDB-lite"/>
    </source>
</evidence>
<protein>
    <recommendedName>
        <fullName evidence="9">Major facilitator superfamily (MFS) profile domain-containing protein</fullName>
    </recommendedName>
</protein>
<keyword evidence="2" id="KW-0813">Transport</keyword>
<feature type="region of interest" description="Disordered" evidence="7">
    <location>
        <begin position="271"/>
        <end position="316"/>
    </location>
</feature>
<evidence type="ECO:0000256" key="6">
    <source>
        <dbReference type="ARBA" id="ARBA00024338"/>
    </source>
</evidence>
<feature type="transmembrane region" description="Helical" evidence="8">
    <location>
        <begin position="537"/>
        <end position="560"/>
    </location>
</feature>
<dbReference type="EMBL" id="CDMZ01002224">
    <property type="protein sequence ID" value="CEM41397.1"/>
    <property type="molecule type" value="Genomic_DNA"/>
</dbReference>
<dbReference type="AlphaFoldDB" id="A0A0G4HC48"/>
<reference evidence="10" key="1">
    <citation type="submission" date="2014-11" db="EMBL/GenBank/DDBJ databases">
        <authorList>
            <person name="Otto D Thomas"/>
            <person name="Naeem Raeece"/>
        </authorList>
    </citation>
    <scope>NUCLEOTIDE SEQUENCE</scope>
</reference>
<feature type="compositionally biased region" description="Basic and acidic residues" evidence="7">
    <location>
        <begin position="412"/>
        <end position="427"/>
    </location>
</feature>
<evidence type="ECO:0000256" key="4">
    <source>
        <dbReference type="ARBA" id="ARBA00022989"/>
    </source>
</evidence>
<proteinExistence type="inferred from homology"/>
<feature type="compositionally biased region" description="Low complexity" evidence="7">
    <location>
        <begin position="824"/>
        <end position="839"/>
    </location>
</feature>
<evidence type="ECO:0000256" key="2">
    <source>
        <dbReference type="ARBA" id="ARBA00022448"/>
    </source>
</evidence>
<evidence type="ECO:0000256" key="1">
    <source>
        <dbReference type="ARBA" id="ARBA00004141"/>
    </source>
</evidence>
<name>A0A0G4HC48_9ALVE</name>
<feature type="transmembrane region" description="Helical" evidence="8">
    <location>
        <begin position="203"/>
        <end position="222"/>
    </location>
</feature>
<comment type="similarity">
    <text evidence="6">Belongs to the major facilitator superfamily. Spinster (TC 2.A.1.49) family.</text>
</comment>
<feature type="transmembrane region" description="Helical" evidence="8">
    <location>
        <begin position="723"/>
        <end position="744"/>
    </location>
</feature>
<feature type="transmembrane region" description="Helical" evidence="8">
    <location>
        <begin position="572"/>
        <end position="595"/>
    </location>
</feature>
<dbReference type="Gene3D" id="1.20.1250.20">
    <property type="entry name" value="MFS general substrate transporter like domains"/>
    <property type="match status" value="2"/>
</dbReference>
<gene>
    <name evidence="10" type="ORF">Cvel_6232</name>
</gene>
<feature type="compositionally biased region" description="Acidic residues" evidence="7">
    <location>
        <begin position="870"/>
        <end position="893"/>
    </location>
</feature>
<organism evidence="10">
    <name type="scientific">Chromera velia CCMP2878</name>
    <dbReference type="NCBI Taxonomy" id="1169474"/>
    <lineage>
        <taxon>Eukaryota</taxon>
        <taxon>Sar</taxon>
        <taxon>Alveolata</taxon>
        <taxon>Colpodellida</taxon>
        <taxon>Chromeraceae</taxon>
        <taxon>Chromera</taxon>
    </lineage>
</organism>
<evidence type="ECO:0000259" key="9">
    <source>
        <dbReference type="PROSITE" id="PS50850"/>
    </source>
</evidence>
<evidence type="ECO:0000256" key="8">
    <source>
        <dbReference type="SAM" id="Phobius"/>
    </source>
</evidence>
<dbReference type="GO" id="GO:0022857">
    <property type="term" value="F:transmembrane transporter activity"/>
    <property type="evidence" value="ECO:0007669"/>
    <property type="project" value="InterPro"/>
</dbReference>
<keyword evidence="3 8" id="KW-0812">Transmembrane</keyword>
<accession>A0A0G4HC48</accession>
<feature type="transmembrane region" description="Helical" evidence="8">
    <location>
        <begin position="242"/>
        <end position="259"/>
    </location>
</feature>
<evidence type="ECO:0000256" key="5">
    <source>
        <dbReference type="ARBA" id="ARBA00023136"/>
    </source>
</evidence>
<feature type="transmembrane region" description="Helical" evidence="8">
    <location>
        <begin position="641"/>
        <end position="666"/>
    </location>
</feature>
<dbReference type="PANTHER" id="PTHR23505">
    <property type="entry name" value="SPINSTER"/>
    <property type="match status" value="1"/>
</dbReference>
<dbReference type="InterPro" id="IPR036259">
    <property type="entry name" value="MFS_trans_sf"/>
</dbReference>
<feature type="transmembrane region" description="Helical" evidence="8">
    <location>
        <begin position="678"/>
        <end position="696"/>
    </location>
</feature>
<keyword evidence="4 8" id="KW-1133">Transmembrane helix</keyword>
<comment type="subcellular location">
    <subcellularLocation>
        <location evidence="1">Membrane</location>
        <topology evidence="1">Multi-pass membrane protein</topology>
    </subcellularLocation>
</comment>
<dbReference type="CDD" id="cd06174">
    <property type="entry name" value="MFS"/>
    <property type="match status" value="1"/>
</dbReference>
<dbReference type="PANTHER" id="PTHR23505:SF9">
    <property type="entry name" value="PROTEIN, PUTATIVE-RELATED"/>
    <property type="match status" value="1"/>
</dbReference>
<feature type="region of interest" description="Disordered" evidence="7">
    <location>
        <begin position="387"/>
        <end position="430"/>
    </location>
</feature>
<dbReference type="PhylomeDB" id="A0A0G4HC48"/>
<evidence type="ECO:0000256" key="3">
    <source>
        <dbReference type="ARBA" id="ARBA00022692"/>
    </source>
</evidence>
<dbReference type="VEuPathDB" id="CryptoDB:Cvel_6232"/>
<feature type="transmembrane region" description="Helical" evidence="8">
    <location>
        <begin position="169"/>
        <end position="191"/>
    </location>
</feature>
<feature type="region of interest" description="Disordered" evidence="7">
    <location>
        <begin position="780"/>
        <end position="903"/>
    </location>
</feature>